<dbReference type="InterPro" id="IPR025368">
    <property type="entry name" value="DUF4272"/>
</dbReference>
<accession>A0ABS7SRX7</accession>
<dbReference type="RefSeq" id="WP_223469186.1">
    <property type="nucleotide sequence ID" value="NZ_JAFBIL020000006.1"/>
</dbReference>
<sequence length="358" mass="39907">MLEKLRGLLPTRQAAAPAAPTGETLLFNAYCTRVEIPKPPFAHVLHLRRDIGDEELLAHLNDFCGYVLDRGDGQMSREKYHVILHLQRVHHHLAISIGADDTAALYAWAKQSNAILFTKDGQVRDPDGLVLVDENDGSTDAQALMPYPAQAWTRKAASEAALAARGIEVPDTLPPLISEDELVLQDRDDIIGRARALLLISLRAESVASGEPMSAETLLSKMPLADDYLSPEERAFLEKEAPSQEECAQFIWRYESLHLLEWALGLVDTLAFPAEACDTATTVAKMIEMRGPVVRAGAEILDALDLTYRVHWHIRQQRLKKRTATPGVDVDVVMERHHALNWLVRFQHAGWDQVDTPT</sequence>
<protein>
    <submittedName>
        <fullName evidence="1">DUF4272 domain-containing protein</fullName>
    </submittedName>
</protein>
<evidence type="ECO:0000313" key="1">
    <source>
        <dbReference type="EMBL" id="MBZ2208706.1"/>
    </source>
</evidence>
<evidence type="ECO:0000313" key="2">
    <source>
        <dbReference type="Proteomes" id="UP000809349"/>
    </source>
</evidence>
<organism evidence="1 2">
    <name type="scientific">Massilia soli</name>
    <dbReference type="NCBI Taxonomy" id="2792854"/>
    <lineage>
        <taxon>Bacteria</taxon>
        <taxon>Pseudomonadati</taxon>
        <taxon>Pseudomonadota</taxon>
        <taxon>Betaproteobacteria</taxon>
        <taxon>Burkholderiales</taxon>
        <taxon>Oxalobacteraceae</taxon>
        <taxon>Telluria group</taxon>
        <taxon>Massilia</taxon>
    </lineage>
</organism>
<name>A0ABS7SRX7_9BURK</name>
<reference evidence="1 2" key="1">
    <citation type="submission" date="2021-08" db="EMBL/GenBank/DDBJ databases">
        <title>Massilia sp. R798.</title>
        <authorList>
            <person name="Baek J.H."/>
            <person name="Jung H.S."/>
            <person name="Kim K.R."/>
            <person name="Jeon C.O."/>
        </authorList>
    </citation>
    <scope>NUCLEOTIDE SEQUENCE [LARGE SCALE GENOMIC DNA]</scope>
    <source>
        <strain evidence="1 2">R798</strain>
    </source>
</reference>
<comment type="caution">
    <text evidence="1">The sequence shown here is derived from an EMBL/GenBank/DDBJ whole genome shotgun (WGS) entry which is preliminary data.</text>
</comment>
<dbReference type="Pfam" id="PF14094">
    <property type="entry name" value="DUF4272"/>
    <property type="match status" value="1"/>
</dbReference>
<gene>
    <name evidence="1" type="ORF">I4X03_015675</name>
</gene>
<dbReference type="Proteomes" id="UP000809349">
    <property type="component" value="Unassembled WGS sequence"/>
</dbReference>
<keyword evidence="2" id="KW-1185">Reference proteome</keyword>
<dbReference type="EMBL" id="JAFBIL020000006">
    <property type="protein sequence ID" value="MBZ2208706.1"/>
    <property type="molecule type" value="Genomic_DNA"/>
</dbReference>
<proteinExistence type="predicted"/>